<evidence type="ECO:0008006" key="4">
    <source>
        <dbReference type="Google" id="ProtNLM"/>
    </source>
</evidence>
<gene>
    <name evidence="2" type="ORF">SCNU_04951</name>
</gene>
<dbReference type="OrthoDB" id="4446106at2"/>
<dbReference type="EMBL" id="AEUD01000003">
    <property type="protein sequence ID" value="EGD56176.1"/>
    <property type="molecule type" value="Genomic_DNA"/>
</dbReference>
<accession>F1YGM8</accession>
<dbReference type="InterPro" id="IPR015943">
    <property type="entry name" value="WD40/YVTN_repeat-like_dom_sf"/>
</dbReference>
<dbReference type="RefSeq" id="WP_009678253.1">
    <property type="nucleotide sequence ID" value="NZ_AEUD01000003.1"/>
</dbReference>
<dbReference type="PROSITE" id="PS51257">
    <property type="entry name" value="PROKAR_LIPOPROTEIN"/>
    <property type="match status" value="1"/>
</dbReference>
<keyword evidence="3" id="KW-1185">Reference proteome</keyword>
<dbReference type="Gene3D" id="2.130.10.10">
    <property type="entry name" value="YVTN repeat-like/Quinoprotein amine dehydrogenase"/>
    <property type="match status" value="1"/>
</dbReference>
<organism evidence="2 3">
    <name type="scientific">Gordonia neofelifaecis NRRL B-59395</name>
    <dbReference type="NCBI Taxonomy" id="644548"/>
    <lineage>
        <taxon>Bacteria</taxon>
        <taxon>Bacillati</taxon>
        <taxon>Actinomycetota</taxon>
        <taxon>Actinomycetes</taxon>
        <taxon>Mycobacteriales</taxon>
        <taxon>Gordoniaceae</taxon>
        <taxon>Gordonia</taxon>
    </lineage>
</organism>
<evidence type="ECO:0000256" key="1">
    <source>
        <dbReference type="SAM" id="SignalP"/>
    </source>
</evidence>
<feature type="chain" id="PRO_5039308853" description="Lipoprotein" evidence="1">
    <location>
        <begin position="23"/>
        <end position="346"/>
    </location>
</feature>
<feature type="signal peptide" evidence="1">
    <location>
        <begin position="1"/>
        <end position="22"/>
    </location>
</feature>
<reference evidence="2 3" key="1">
    <citation type="journal article" date="2011" name="J. Bacteriol.">
        <title>Draft Genome Sequence of Gordonia neofelifaecis NRRL B-59395, a Cholesterol-Degrading Actinomycete.</title>
        <authorList>
            <person name="Ge F."/>
            <person name="Li W."/>
            <person name="Chen G."/>
            <person name="Liu Y."/>
            <person name="Zhang G."/>
            <person name="Yong B."/>
            <person name="Wang Q."/>
            <person name="Wang N."/>
            <person name="Huang Z."/>
            <person name="Li W."/>
            <person name="Wang J."/>
            <person name="Wu C."/>
            <person name="Xie Q."/>
            <person name="Liu G."/>
        </authorList>
    </citation>
    <scope>NUCLEOTIDE SEQUENCE [LARGE SCALE GENOMIC DNA]</scope>
    <source>
        <strain evidence="2 3">NRRL B-59395</strain>
    </source>
</reference>
<dbReference type="eggNOG" id="COG3391">
    <property type="taxonomic scope" value="Bacteria"/>
</dbReference>
<dbReference type="SUPFAM" id="SSF101898">
    <property type="entry name" value="NHL repeat"/>
    <property type="match status" value="1"/>
</dbReference>
<evidence type="ECO:0000313" key="2">
    <source>
        <dbReference type="EMBL" id="EGD56176.1"/>
    </source>
</evidence>
<comment type="caution">
    <text evidence="2">The sequence shown here is derived from an EMBL/GenBank/DDBJ whole genome shotgun (WGS) entry which is preliminary data.</text>
</comment>
<proteinExistence type="predicted"/>
<dbReference type="Proteomes" id="UP000035065">
    <property type="component" value="Unassembled WGS sequence"/>
</dbReference>
<protein>
    <recommendedName>
        <fullName evidence="4">Lipoprotein</fullName>
    </recommendedName>
</protein>
<sequence length="346" mass="34981">MRVRTRITALLVAVATASALTACSQSDDGPAQNVPTVTPATAASSPVGVTAPAGVVVGADAATAVVAAQTGPSRAAVLANNGETVQIFAAPGTPGAPAPVSVKVPRLAALTASGDGFVGAGPNGIVRIAADGSTTEQQADLSGAQSVAVTADGRTLVGTDRGHVLVLDRDGKEQRDIGGFVRVDDITVAPPTAGDRAGQIVVLDRAQSALTPIDIDSGDLKAALRAGDGATNSIVDRFGRILVAGTRNNEVYAFYGQPIVMRMRAPVADSPYALAYDNQRKLLWVSSTAANSITAYDVSTGETIEKHRIASVPQVTSMDVDPASGALLVASGRDDALQVVPADAVK</sequence>
<keyword evidence="1" id="KW-0732">Signal</keyword>
<evidence type="ECO:0000313" key="3">
    <source>
        <dbReference type="Proteomes" id="UP000035065"/>
    </source>
</evidence>
<dbReference type="AlphaFoldDB" id="F1YGM8"/>
<dbReference type="STRING" id="644548.SCNU_04951"/>
<name>F1YGM8_9ACTN</name>